<evidence type="ECO:0000313" key="2">
    <source>
        <dbReference type="Proteomes" id="UP000186106"/>
    </source>
</evidence>
<name>A0A1N7IA67_9FLAO</name>
<evidence type="ECO:0000313" key="1">
    <source>
        <dbReference type="EMBL" id="SIS33959.1"/>
    </source>
</evidence>
<dbReference type="Proteomes" id="UP000186106">
    <property type="component" value="Unassembled WGS sequence"/>
</dbReference>
<dbReference type="STRING" id="112234.SAMN05421768_103501"/>
<dbReference type="EMBL" id="FTNZ01000003">
    <property type="protein sequence ID" value="SIS33959.1"/>
    <property type="molecule type" value="Genomic_DNA"/>
</dbReference>
<reference evidence="1 2" key="1">
    <citation type="submission" date="2017-01" db="EMBL/GenBank/DDBJ databases">
        <authorList>
            <person name="Mah S.A."/>
            <person name="Swanson W.J."/>
            <person name="Moy G.W."/>
            <person name="Vacquier V.D."/>
        </authorList>
    </citation>
    <scope>NUCLEOTIDE SEQUENCE [LARGE SCALE GENOMIC DNA]</scope>
    <source>
        <strain evidence="1 2">DSM 16927</strain>
    </source>
</reference>
<organism evidence="1 2">
    <name type="scientific">Chryseobacterium joostei</name>
    <dbReference type="NCBI Taxonomy" id="112234"/>
    <lineage>
        <taxon>Bacteria</taxon>
        <taxon>Pseudomonadati</taxon>
        <taxon>Bacteroidota</taxon>
        <taxon>Flavobacteriia</taxon>
        <taxon>Flavobacteriales</taxon>
        <taxon>Weeksellaceae</taxon>
        <taxon>Chryseobacterium group</taxon>
        <taxon>Chryseobacterium</taxon>
    </lineage>
</organism>
<sequence>MKIFYGILFTLYMVFRPLIPLVEYAVNYNYIVDTLCINKSKPEVHCNGKCYLSKELAKANDNAESTPFSKVKNSGQKILDIYILPDITEVTITEKIPFFNFNFIYKTEYSFLFLKHIFKPPVF</sequence>
<accession>A0A1N7IA67</accession>
<gene>
    <name evidence="1" type="ORF">SAMN05421768_103501</name>
</gene>
<dbReference type="AlphaFoldDB" id="A0A1N7IA67"/>
<dbReference type="RefSeq" id="WP_076353219.1">
    <property type="nucleotide sequence ID" value="NZ_CP033926.1"/>
</dbReference>
<protein>
    <submittedName>
        <fullName evidence="1">Uncharacterized protein</fullName>
    </submittedName>
</protein>
<proteinExistence type="predicted"/>